<organism evidence="2 3">
    <name type="scientific">Diversispora eburnea</name>
    <dbReference type="NCBI Taxonomy" id="1213867"/>
    <lineage>
        <taxon>Eukaryota</taxon>
        <taxon>Fungi</taxon>
        <taxon>Fungi incertae sedis</taxon>
        <taxon>Mucoromycota</taxon>
        <taxon>Glomeromycotina</taxon>
        <taxon>Glomeromycetes</taxon>
        <taxon>Diversisporales</taxon>
        <taxon>Diversisporaceae</taxon>
        <taxon>Diversispora</taxon>
    </lineage>
</organism>
<protein>
    <submittedName>
        <fullName evidence="2">11280_t:CDS:1</fullName>
    </submittedName>
</protein>
<sequence length="263" mass="28988">MTEESNLLTRRGRGRPRGVRGLTRGFPSATTAANLRGTRRGGSQGKIDLAVNAGNSSISTEIRGGGKSNSSVRELSPDRLTLSPDRLPPPGRLASVRTAPTGHYFLPTSSRVTLRGTQRMNFVPTVPLAHRRPQPLGHDISTRGRANTRGRGRFTPELAASGPFAYGSLSNFTPSGSMINRNDANQPIVEERKNRSDLASDFESFRDDPWAPDMIYTYDEKEDRILESDNDNYVGQDGSLLDGWRGKRDQPINFDEIVCNLNF</sequence>
<accession>A0A9N8ZDG1</accession>
<keyword evidence="3" id="KW-1185">Reference proteome</keyword>
<evidence type="ECO:0000256" key="1">
    <source>
        <dbReference type="SAM" id="MobiDB-lite"/>
    </source>
</evidence>
<comment type="caution">
    <text evidence="2">The sequence shown here is derived from an EMBL/GenBank/DDBJ whole genome shotgun (WGS) entry which is preliminary data.</text>
</comment>
<dbReference type="EMBL" id="CAJVPK010000245">
    <property type="protein sequence ID" value="CAG8482077.1"/>
    <property type="molecule type" value="Genomic_DNA"/>
</dbReference>
<evidence type="ECO:0000313" key="3">
    <source>
        <dbReference type="Proteomes" id="UP000789706"/>
    </source>
</evidence>
<dbReference type="Proteomes" id="UP000789706">
    <property type="component" value="Unassembled WGS sequence"/>
</dbReference>
<feature type="region of interest" description="Disordered" evidence="1">
    <location>
        <begin position="1"/>
        <end position="25"/>
    </location>
</feature>
<feature type="region of interest" description="Disordered" evidence="1">
    <location>
        <begin position="57"/>
        <end position="96"/>
    </location>
</feature>
<dbReference type="AlphaFoldDB" id="A0A9N8ZDG1"/>
<name>A0A9N8ZDG1_9GLOM</name>
<reference evidence="2" key="1">
    <citation type="submission" date="2021-06" db="EMBL/GenBank/DDBJ databases">
        <authorList>
            <person name="Kallberg Y."/>
            <person name="Tangrot J."/>
            <person name="Rosling A."/>
        </authorList>
    </citation>
    <scope>NUCLEOTIDE SEQUENCE</scope>
    <source>
        <strain evidence="2">AZ414A</strain>
    </source>
</reference>
<dbReference type="OrthoDB" id="5836119at2759"/>
<gene>
    <name evidence="2" type="ORF">DEBURN_LOCUS3718</name>
</gene>
<proteinExistence type="predicted"/>
<feature type="region of interest" description="Disordered" evidence="1">
    <location>
        <begin position="129"/>
        <end position="151"/>
    </location>
</feature>
<evidence type="ECO:0000313" key="2">
    <source>
        <dbReference type="EMBL" id="CAG8482077.1"/>
    </source>
</evidence>